<organism evidence="2 3">
    <name type="scientific">Trachymyrmex cornetzi</name>
    <dbReference type="NCBI Taxonomy" id="471704"/>
    <lineage>
        <taxon>Eukaryota</taxon>
        <taxon>Metazoa</taxon>
        <taxon>Ecdysozoa</taxon>
        <taxon>Arthropoda</taxon>
        <taxon>Hexapoda</taxon>
        <taxon>Insecta</taxon>
        <taxon>Pterygota</taxon>
        <taxon>Neoptera</taxon>
        <taxon>Endopterygota</taxon>
        <taxon>Hymenoptera</taxon>
        <taxon>Apocrita</taxon>
        <taxon>Aculeata</taxon>
        <taxon>Formicoidea</taxon>
        <taxon>Formicidae</taxon>
        <taxon>Myrmicinae</taxon>
        <taxon>Trachymyrmex</taxon>
    </lineage>
</organism>
<name>A0A151JS99_9HYME</name>
<evidence type="ECO:0000313" key="3">
    <source>
        <dbReference type="Proteomes" id="UP000078492"/>
    </source>
</evidence>
<feature type="non-terminal residue" evidence="2">
    <location>
        <position position="1"/>
    </location>
</feature>
<sequence>GRTSLADDERSGRPTTTTTTDNIEEIHQMIMDNRLIKIREIAEAVGISKEYVCHILTEELGMRKLTARWVRLLTLDQKRIRMNISNNRCSAPSHTSAVAMAKIDELRFEREKQAVRIRPPSIITRARARGLRGFAGSSNGVKNSRPLKQKADERYYLPSERSECRRANHGATTLRGGMHEGVSVKPQPQGPEAVPDFQIERERQSAGSSQAAALLDLGSRVELVRFSLFPYIHVIRVSARSAPFFATGIVCRFAFC</sequence>
<dbReference type="InterPro" id="IPR052709">
    <property type="entry name" value="Transposase-MT_Hybrid"/>
</dbReference>
<feature type="compositionally biased region" description="Basic and acidic residues" evidence="1">
    <location>
        <begin position="1"/>
        <end position="12"/>
    </location>
</feature>
<dbReference type="PANTHER" id="PTHR46060">
    <property type="entry name" value="MARINER MOS1 TRANSPOSASE-LIKE PROTEIN"/>
    <property type="match status" value="1"/>
</dbReference>
<keyword evidence="3" id="KW-1185">Reference proteome</keyword>
<dbReference type="STRING" id="471704.A0A151JS99"/>
<dbReference type="EMBL" id="KQ978566">
    <property type="protein sequence ID" value="KYN30115.1"/>
    <property type="molecule type" value="Genomic_DNA"/>
</dbReference>
<dbReference type="Proteomes" id="UP000078492">
    <property type="component" value="Unassembled WGS sequence"/>
</dbReference>
<evidence type="ECO:0000256" key="1">
    <source>
        <dbReference type="SAM" id="MobiDB-lite"/>
    </source>
</evidence>
<reference evidence="2 3" key="1">
    <citation type="submission" date="2015-09" db="EMBL/GenBank/DDBJ databases">
        <title>Trachymyrmex cornetzi WGS genome.</title>
        <authorList>
            <person name="Nygaard S."/>
            <person name="Hu H."/>
            <person name="Boomsma J."/>
            <person name="Zhang G."/>
        </authorList>
    </citation>
    <scope>NUCLEOTIDE SEQUENCE [LARGE SCALE GENOMIC DNA]</scope>
    <source>
        <strain evidence="2">Tcor2-1</strain>
        <tissue evidence="2">Whole body</tissue>
    </source>
</reference>
<dbReference type="AlphaFoldDB" id="A0A151JS99"/>
<evidence type="ECO:0000313" key="2">
    <source>
        <dbReference type="EMBL" id="KYN30115.1"/>
    </source>
</evidence>
<proteinExistence type="predicted"/>
<accession>A0A151JS99</accession>
<evidence type="ECO:0008006" key="4">
    <source>
        <dbReference type="Google" id="ProtNLM"/>
    </source>
</evidence>
<feature type="region of interest" description="Disordered" evidence="1">
    <location>
        <begin position="1"/>
        <end position="20"/>
    </location>
</feature>
<protein>
    <recommendedName>
        <fullName evidence="4">Histone-lysine N-methyltransferase SETMAR</fullName>
    </recommendedName>
</protein>
<dbReference type="PANTHER" id="PTHR46060:SF1">
    <property type="entry name" value="MARINER MOS1 TRANSPOSASE-LIKE PROTEIN"/>
    <property type="match status" value="1"/>
</dbReference>
<gene>
    <name evidence="2" type="ORF">ALC57_00447</name>
</gene>